<dbReference type="KEGG" id="ddu:GF1_01850"/>
<keyword evidence="2" id="KW-1003">Cell membrane</keyword>
<feature type="transmembrane region" description="Helical" evidence="7">
    <location>
        <begin position="409"/>
        <end position="429"/>
    </location>
</feature>
<keyword evidence="5 7" id="KW-0472">Membrane</keyword>
<dbReference type="PANTHER" id="PTHR30572">
    <property type="entry name" value="MEMBRANE COMPONENT OF TRANSPORTER-RELATED"/>
    <property type="match status" value="1"/>
</dbReference>
<keyword evidence="4 7" id="KW-1133">Transmembrane helix</keyword>
<feature type="transmembrane region" description="Helical" evidence="7">
    <location>
        <begin position="474"/>
        <end position="494"/>
    </location>
</feature>
<evidence type="ECO:0000256" key="1">
    <source>
        <dbReference type="ARBA" id="ARBA00004651"/>
    </source>
</evidence>
<evidence type="ECO:0000256" key="4">
    <source>
        <dbReference type="ARBA" id="ARBA00022989"/>
    </source>
</evidence>
<evidence type="ECO:0000313" key="9">
    <source>
        <dbReference type="EMBL" id="BCO07809.1"/>
    </source>
</evidence>
<dbReference type="GO" id="GO:0022857">
    <property type="term" value="F:transmembrane transporter activity"/>
    <property type="evidence" value="ECO:0007669"/>
    <property type="project" value="TreeGrafter"/>
</dbReference>
<feature type="transmembrane region" description="Helical" evidence="7">
    <location>
        <begin position="376"/>
        <end position="397"/>
    </location>
</feature>
<feature type="transmembrane region" description="Helical" evidence="7">
    <location>
        <begin position="804"/>
        <end position="827"/>
    </location>
</feature>
<feature type="transmembrane region" description="Helical" evidence="7">
    <location>
        <begin position="847"/>
        <end position="869"/>
    </location>
</feature>
<comment type="subcellular location">
    <subcellularLocation>
        <location evidence="1">Cell membrane</location>
        <topology evidence="1">Multi-pass membrane protein</topology>
    </subcellularLocation>
</comment>
<evidence type="ECO:0000256" key="2">
    <source>
        <dbReference type="ARBA" id="ARBA00022475"/>
    </source>
</evidence>
<evidence type="ECO:0000313" key="10">
    <source>
        <dbReference type="Proteomes" id="UP001063350"/>
    </source>
</evidence>
<dbReference type="InterPro" id="IPR003838">
    <property type="entry name" value="ABC3_permease_C"/>
</dbReference>
<evidence type="ECO:0000256" key="7">
    <source>
        <dbReference type="SAM" id="Phobius"/>
    </source>
</evidence>
<gene>
    <name evidence="9" type="ORF">GF1_01850</name>
</gene>
<proteinExistence type="inferred from homology"/>
<comment type="similarity">
    <text evidence="6">Belongs to the ABC-4 integral membrane protein family.</text>
</comment>
<dbReference type="Proteomes" id="UP001063350">
    <property type="component" value="Chromosome"/>
</dbReference>
<protein>
    <recommendedName>
        <fullName evidence="8">ABC3 transporter permease C-terminal domain-containing protein</fullName>
    </recommendedName>
</protein>
<feature type="transmembrane region" description="Helical" evidence="7">
    <location>
        <begin position="765"/>
        <end position="784"/>
    </location>
</feature>
<accession>A0A915TYX5</accession>
<feature type="transmembrane region" description="Helical" evidence="7">
    <location>
        <begin position="348"/>
        <end position="364"/>
    </location>
</feature>
<dbReference type="InterPro" id="IPR050250">
    <property type="entry name" value="Macrolide_Exporter_MacB"/>
</dbReference>
<keyword evidence="10" id="KW-1185">Reference proteome</keyword>
<dbReference type="EMBL" id="AP024233">
    <property type="protein sequence ID" value="BCO07809.1"/>
    <property type="molecule type" value="Genomic_DNA"/>
</dbReference>
<evidence type="ECO:0000256" key="6">
    <source>
        <dbReference type="ARBA" id="ARBA00038076"/>
    </source>
</evidence>
<sequence length="1050" mass="117804">MASLAGLVGLTLATTGDIRPWWGTPFDTPGRIDWGFARRQFQLVRQLLDSLDRAATLNHTRIRNGFATISGRTSLLLQGELFPDSPAPGTVILAYQGPARYHVITDRRGRFLLKGVADKKHVLDKVILEGYRFSERDGNALWAIDKKLTGKAAYRIKMRRRAMKTDLVMFPCRQTTIFNLLEPRSFRYLTKMQLIDGRREAPPLRSWYSRLDTRASTIGSIFLEPRTPLKLTLSDTVLARKMILTNGSLEQPLGRGYLIDANPRLPHTDFLAARDMWTLLGPRIENLEEHGIHNQRIKTLRREGEQTLERAARALTAKRYDIFREQASRSWALASQVYLHVEQTQKDVLFGVLFYIALFVPFAFCMERLLFGFVSIYKRIVAFSGLLLLLIGVISQVHPAFKLAYSPTVVILAFFIIGLSLLVTVIIVARFEQEMQVLQRRASHRRPSEISAWKAFVAAFFLGVSNLRRRRLRTGLTCLTLVILTFTIMSFTTVKSVRTQNRLQFTDQAPYQGMLLKDIGWNDLPREALFAFSLLFDTTAVISPRIWFQGDEPDRPPTIQIRSGPTTGIFHGLIGLGATEPAVTGLDDILVAGRWFRSGERNSVLIPTRLARRIGFDPRRSADQRTLNLWGLELQIIGVFSEQLLGQRPDLDGETLTPVVFPSENGMEMSEVEKEALESGEDVRSFQGRYRHLEPDQILILPADTLLALGGRLKGVAIKPPPGDPSAQAARLNERFGLALFSGEKNGVFLYNGAETISYSGIPGIIIPLLISVLIVLNTMISSVHERKREIAVYTSVGLAPTHVSFLFVAEALAFGVISVVLGYLLAQTSAVLLADTQLWQGITVNYSSTAGVAALVLVMGVVLLSVIYPSRMAAAIAIPDVNRSWSMPKAREDTIEVTLPFLMRYHEHASICGFLYSYLLGHQDVSHGLFSTGEVELLADHSGLARVLDHGDGCVHLRAKVWLAPFDFGIVQRVEIHFCPAREGKEFLEIRVRLTRLAGEFALWYRANKQFLNGLRKQLLAWRSLDDEGHREYAALFLQAAGNTRERES</sequence>
<reference evidence="9" key="1">
    <citation type="submission" date="2020-12" db="EMBL/GenBank/DDBJ databases">
        <title>Desulfobium dissulfuricans gen. nov., sp. nov., a novel mesophilic, sulfate-reducing bacterium isolated from a deep-sea hydrothermal vent.</title>
        <authorList>
            <person name="Hashimoto Y."/>
            <person name="Tame A."/>
            <person name="Sawayama S."/>
            <person name="Miyazaki J."/>
            <person name="Takai K."/>
            <person name="Nakagawa S."/>
        </authorList>
    </citation>
    <scope>NUCLEOTIDE SEQUENCE</scope>
    <source>
        <strain evidence="9">GF1</strain>
    </source>
</reference>
<dbReference type="AlphaFoldDB" id="A0A915TYX5"/>
<feature type="domain" description="ABC3 transporter permease C-terminal" evidence="8">
    <location>
        <begin position="766"/>
        <end position="876"/>
    </location>
</feature>
<evidence type="ECO:0000259" key="8">
    <source>
        <dbReference type="Pfam" id="PF02687"/>
    </source>
</evidence>
<dbReference type="GO" id="GO:0005886">
    <property type="term" value="C:plasma membrane"/>
    <property type="evidence" value="ECO:0007669"/>
    <property type="project" value="UniProtKB-SubCell"/>
</dbReference>
<evidence type="ECO:0000256" key="5">
    <source>
        <dbReference type="ARBA" id="ARBA00023136"/>
    </source>
</evidence>
<dbReference type="Pfam" id="PF02687">
    <property type="entry name" value="FtsX"/>
    <property type="match status" value="1"/>
</dbReference>
<dbReference type="PANTHER" id="PTHR30572:SF4">
    <property type="entry name" value="ABC TRANSPORTER PERMEASE YTRF"/>
    <property type="match status" value="1"/>
</dbReference>
<name>A0A915TYX5_9BACT</name>
<organism evidence="9 10">
    <name type="scientific">Desulfolithobacter dissulfuricans</name>
    <dbReference type="NCBI Taxonomy" id="2795293"/>
    <lineage>
        <taxon>Bacteria</taxon>
        <taxon>Pseudomonadati</taxon>
        <taxon>Thermodesulfobacteriota</taxon>
        <taxon>Desulfobulbia</taxon>
        <taxon>Desulfobulbales</taxon>
        <taxon>Desulfobulbaceae</taxon>
        <taxon>Desulfolithobacter</taxon>
    </lineage>
</organism>
<evidence type="ECO:0000256" key="3">
    <source>
        <dbReference type="ARBA" id="ARBA00022692"/>
    </source>
</evidence>
<keyword evidence="3 7" id="KW-0812">Transmembrane</keyword>
<dbReference type="RefSeq" id="WP_267927751.1">
    <property type="nucleotide sequence ID" value="NZ_AP024233.1"/>
</dbReference>